<evidence type="ECO:0000313" key="1">
    <source>
        <dbReference type="EMBL" id="ERK69204.1"/>
    </source>
</evidence>
<dbReference type="Proteomes" id="UP000016605">
    <property type="component" value="Unassembled WGS sequence"/>
</dbReference>
<organism evidence="1 2">
    <name type="scientific">Leifsonia aquatica ATCC 14665</name>
    <dbReference type="NCBI Taxonomy" id="1358026"/>
    <lineage>
        <taxon>Bacteria</taxon>
        <taxon>Bacillati</taxon>
        <taxon>Actinomycetota</taxon>
        <taxon>Actinomycetes</taxon>
        <taxon>Micrococcales</taxon>
        <taxon>Microbacteriaceae</taxon>
        <taxon>Leifsonia</taxon>
    </lineage>
</organism>
<gene>
    <name evidence="1" type="ORF">N136_04473</name>
</gene>
<comment type="caution">
    <text evidence="1">The sequence shown here is derived from an EMBL/GenBank/DDBJ whole genome shotgun (WGS) entry which is preliminary data.</text>
</comment>
<protein>
    <submittedName>
        <fullName evidence="1">Uncharacterized protein</fullName>
    </submittedName>
</protein>
<accession>U2RKV4</accession>
<sequence>MTLAAVLGLCGYAVVTGGGAGGAGAFDGSAVATPGTTTGVAPA</sequence>
<name>U2RKV4_LEIAQ</name>
<reference evidence="1 2" key="1">
    <citation type="submission" date="2013-08" db="EMBL/GenBank/DDBJ databases">
        <authorList>
            <person name="Weinstock G."/>
            <person name="Sodergren E."/>
            <person name="Wylie T."/>
            <person name="Fulton L."/>
            <person name="Fulton R."/>
            <person name="Fronick C."/>
            <person name="O'Laughlin M."/>
            <person name="Godfrey J."/>
            <person name="Miner T."/>
            <person name="Herter B."/>
            <person name="Appelbaum E."/>
            <person name="Cordes M."/>
            <person name="Lek S."/>
            <person name="Wollam A."/>
            <person name="Pepin K.H."/>
            <person name="Palsikar V.B."/>
            <person name="Mitreva M."/>
            <person name="Wilson R.K."/>
        </authorList>
    </citation>
    <scope>NUCLEOTIDE SEQUENCE [LARGE SCALE GENOMIC DNA]</scope>
    <source>
        <strain evidence="1 2">ATCC 14665</strain>
    </source>
</reference>
<feature type="non-terminal residue" evidence="1">
    <location>
        <position position="43"/>
    </location>
</feature>
<dbReference type="EMBL" id="AWVQ01000785">
    <property type="protein sequence ID" value="ERK69204.1"/>
    <property type="molecule type" value="Genomic_DNA"/>
</dbReference>
<proteinExistence type="predicted"/>
<evidence type="ECO:0000313" key="2">
    <source>
        <dbReference type="Proteomes" id="UP000016605"/>
    </source>
</evidence>
<dbReference type="HOGENOM" id="CLU_3243935_0_0_11"/>
<dbReference type="AlphaFoldDB" id="U2RKV4"/>